<sequence length="105" mass="11412">MGVKKLFGKLWRFFKKVAVGMFGKSALNKLIAAARAMLKTKLGKVAWAVVRELEAGNLTNSQKKGAAFKRIKQAAKDGGIEVKDSLLNLLIEMAVARLKGVVPKT</sequence>
<gene>
    <name evidence="1" type="ORF">LCGC14_0928320</name>
</gene>
<reference evidence="1" key="1">
    <citation type="journal article" date="2015" name="Nature">
        <title>Complex archaea that bridge the gap between prokaryotes and eukaryotes.</title>
        <authorList>
            <person name="Spang A."/>
            <person name="Saw J.H."/>
            <person name="Jorgensen S.L."/>
            <person name="Zaremba-Niedzwiedzka K."/>
            <person name="Martijn J."/>
            <person name="Lind A.E."/>
            <person name="van Eijk R."/>
            <person name="Schleper C."/>
            <person name="Guy L."/>
            <person name="Ettema T.J."/>
        </authorList>
    </citation>
    <scope>NUCLEOTIDE SEQUENCE</scope>
</reference>
<dbReference type="InterPro" id="IPR010026">
    <property type="entry name" value="Phage_holin_LL-H"/>
</dbReference>
<proteinExistence type="predicted"/>
<dbReference type="AlphaFoldDB" id="A0A0F9P9L7"/>
<dbReference type="EMBL" id="LAZR01003175">
    <property type="protein sequence ID" value="KKN21152.1"/>
    <property type="molecule type" value="Genomic_DNA"/>
</dbReference>
<dbReference type="Pfam" id="PF09682">
    <property type="entry name" value="Phage_holin_6_1"/>
    <property type="match status" value="1"/>
</dbReference>
<protein>
    <submittedName>
        <fullName evidence="1">Uncharacterized protein</fullName>
    </submittedName>
</protein>
<evidence type="ECO:0000313" key="1">
    <source>
        <dbReference type="EMBL" id="KKN21152.1"/>
    </source>
</evidence>
<name>A0A0F9P9L7_9ZZZZ</name>
<accession>A0A0F9P9L7</accession>
<comment type="caution">
    <text evidence="1">The sequence shown here is derived from an EMBL/GenBank/DDBJ whole genome shotgun (WGS) entry which is preliminary data.</text>
</comment>
<organism evidence="1">
    <name type="scientific">marine sediment metagenome</name>
    <dbReference type="NCBI Taxonomy" id="412755"/>
    <lineage>
        <taxon>unclassified sequences</taxon>
        <taxon>metagenomes</taxon>
        <taxon>ecological metagenomes</taxon>
    </lineage>
</organism>